<dbReference type="OrthoDB" id="4334474at2"/>
<evidence type="ECO:0000256" key="1">
    <source>
        <dbReference type="SAM" id="MobiDB-lite"/>
    </source>
</evidence>
<evidence type="ECO:0000256" key="2">
    <source>
        <dbReference type="SAM" id="SignalP"/>
    </source>
</evidence>
<protein>
    <submittedName>
        <fullName evidence="3">Uncharacterized protein</fullName>
    </submittedName>
</protein>
<feature type="chain" id="PRO_5011637412" evidence="2">
    <location>
        <begin position="19"/>
        <end position="79"/>
    </location>
</feature>
<dbReference type="AlphaFoldDB" id="A0A1G6ASD2"/>
<dbReference type="Proteomes" id="UP000199071">
    <property type="component" value="Unassembled WGS sequence"/>
</dbReference>
<reference evidence="3 4" key="1">
    <citation type="submission" date="2016-10" db="EMBL/GenBank/DDBJ databases">
        <authorList>
            <person name="de Groot N.N."/>
        </authorList>
    </citation>
    <scope>NUCLEOTIDE SEQUENCE [LARGE SCALE GENOMIC DNA]</scope>
    <source>
        <strain evidence="3 4">ATCC 35022</strain>
    </source>
</reference>
<sequence>MRLTVPLLAACASFACLGASGETVTADDDKRESQVDSNVATPQSKERAKDYWTVERMRKAKPMPSPVLDPETLKPVDPE</sequence>
<organism evidence="3 4">
    <name type="scientific">Bauldia litoralis</name>
    <dbReference type="NCBI Taxonomy" id="665467"/>
    <lineage>
        <taxon>Bacteria</taxon>
        <taxon>Pseudomonadati</taxon>
        <taxon>Pseudomonadota</taxon>
        <taxon>Alphaproteobacteria</taxon>
        <taxon>Hyphomicrobiales</taxon>
        <taxon>Kaistiaceae</taxon>
        <taxon>Bauldia</taxon>
    </lineage>
</organism>
<name>A0A1G6ASD2_9HYPH</name>
<dbReference type="STRING" id="665467.SAMN02982931_00814"/>
<dbReference type="PROSITE" id="PS51257">
    <property type="entry name" value="PROKAR_LIPOPROTEIN"/>
    <property type="match status" value="1"/>
</dbReference>
<proteinExistence type="predicted"/>
<dbReference type="RefSeq" id="WP_139167750.1">
    <property type="nucleotide sequence ID" value="NZ_FMXQ01000002.1"/>
</dbReference>
<feature type="region of interest" description="Disordered" evidence="1">
    <location>
        <begin position="24"/>
        <end position="79"/>
    </location>
</feature>
<evidence type="ECO:0000313" key="4">
    <source>
        <dbReference type="Proteomes" id="UP000199071"/>
    </source>
</evidence>
<feature type="compositionally biased region" description="Basic and acidic residues" evidence="1">
    <location>
        <begin position="44"/>
        <end position="57"/>
    </location>
</feature>
<accession>A0A1G6ASD2</accession>
<evidence type="ECO:0000313" key="3">
    <source>
        <dbReference type="EMBL" id="SDB11287.1"/>
    </source>
</evidence>
<gene>
    <name evidence="3" type="ORF">SAMN02982931_00814</name>
</gene>
<keyword evidence="2" id="KW-0732">Signal</keyword>
<keyword evidence="4" id="KW-1185">Reference proteome</keyword>
<dbReference type="EMBL" id="FMXQ01000002">
    <property type="protein sequence ID" value="SDB11287.1"/>
    <property type="molecule type" value="Genomic_DNA"/>
</dbReference>
<feature type="signal peptide" evidence="2">
    <location>
        <begin position="1"/>
        <end position="18"/>
    </location>
</feature>